<evidence type="ECO:0000256" key="1">
    <source>
        <dbReference type="ARBA" id="ARBA00022603"/>
    </source>
</evidence>
<dbReference type="EC" id="2.1.1.297" evidence="5"/>
<dbReference type="EMBL" id="JBCHKQ010000003">
    <property type="protein sequence ID" value="MEM5948299.1"/>
    <property type="molecule type" value="Genomic_DNA"/>
</dbReference>
<keyword evidence="9" id="KW-1185">Reference proteome</keyword>
<dbReference type="SUPFAM" id="SSF53335">
    <property type="entry name" value="S-adenosyl-L-methionine-dependent methyltransferases"/>
    <property type="match status" value="1"/>
</dbReference>
<comment type="caution">
    <text evidence="5">Lacks conserved residue(s) required for the propagation of feature annotation.</text>
</comment>
<dbReference type="InterPro" id="IPR050320">
    <property type="entry name" value="N5-glutamine_MTase"/>
</dbReference>
<dbReference type="InterPro" id="IPR004556">
    <property type="entry name" value="HemK-like"/>
</dbReference>
<comment type="catalytic activity">
    <reaction evidence="4 5">
        <text>L-glutaminyl-[peptide chain release factor] + S-adenosyl-L-methionine = N(5)-methyl-L-glutaminyl-[peptide chain release factor] + S-adenosyl-L-homocysteine + H(+)</text>
        <dbReference type="Rhea" id="RHEA:42896"/>
        <dbReference type="Rhea" id="RHEA-COMP:10271"/>
        <dbReference type="Rhea" id="RHEA-COMP:10272"/>
        <dbReference type="ChEBI" id="CHEBI:15378"/>
        <dbReference type="ChEBI" id="CHEBI:30011"/>
        <dbReference type="ChEBI" id="CHEBI:57856"/>
        <dbReference type="ChEBI" id="CHEBI:59789"/>
        <dbReference type="ChEBI" id="CHEBI:61891"/>
        <dbReference type="EC" id="2.1.1.297"/>
    </reaction>
</comment>
<feature type="binding site" evidence="5">
    <location>
        <position position="147"/>
    </location>
    <ligand>
        <name>S-adenosyl-L-methionine</name>
        <dbReference type="ChEBI" id="CHEBI:59789"/>
    </ligand>
</feature>
<keyword evidence="2 5" id="KW-0808">Transferase</keyword>
<dbReference type="NCBIfam" id="TIGR03534">
    <property type="entry name" value="RF_mod_PrmC"/>
    <property type="match status" value="1"/>
</dbReference>
<accession>A0ABU9UCR7</accession>
<evidence type="ECO:0000259" key="6">
    <source>
        <dbReference type="Pfam" id="PF05175"/>
    </source>
</evidence>
<keyword evidence="1 5" id="KW-0489">Methyltransferase</keyword>
<feature type="binding site" evidence="5">
    <location>
        <begin position="189"/>
        <end position="192"/>
    </location>
    <ligand>
        <name>substrate</name>
    </ligand>
</feature>
<dbReference type="PANTHER" id="PTHR18895:SF74">
    <property type="entry name" value="MTRF1L RELEASE FACTOR GLUTAMINE METHYLTRANSFERASE"/>
    <property type="match status" value="1"/>
</dbReference>
<feature type="domain" description="Methyltransferase small" evidence="6">
    <location>
        <begin position="115"/>
        <end position="199"/>
    </location>
</feature>
<dbReference type="InterPro" id="IPR002052">
    <property type="entry name" value="DNA_methylase_N6_adenine_CS"/>
</dbReference>
<proteinExistence type="inferred from homology"/>
<evidence type="ECO:0000256" key="5">
    <source>
        <dbReference type="HAMAP-Rule" id="MF_02126"/>
    </source>
</evidence>
<evidence type="ECO:0000256" key="3">
    <source>
        <dbReference type="ARBA" id="ARBA00022691"/>
    </source>
</evidence>
<dbReference type="Proteomes" id="UP001466331">
    <property type="component" value="Unassembled WGS sequence"/>
</dbReference>
<gene>
    <name evidence="5 8" type="primary">prmC</name>
    <name evidence="8" type="ORF">WKV44_07060</name>
</gene>
<dbReference type="InterPro" id="IPR040758">
    <property type="entry name" value="PrmC_N"/>
</dbReference>
<evidence type="ECO:0000256" key="4">
    <source>
        <dbReference type="ARBA" id="ARBA00048391"/>
    </source>
</evidence>
<dbReference type="CDD" id="cd02440">
    <property type="entry name" value="AdoMet_MTases"/>
    <property type="match status" value="1"/>
</dbReference>
<comment type="function">
    <text evidence="5">Methylates the class 1 translation termination release factors RF1/PrfA and RF2/PrfB on the glutamine residue of the universally conserved GGQ motif.</text>
</comment>
<sequence>MDSYRELITEASKFLKDKGADSPFLDALLLMAYAAGDISKEKIITMYPATVPADTKAKFKEYIEKRARGIPVSYIRKRKEFYGLEFFVDESVLVPRPDTEVIVDYTLKLIRENPNLKRIHDVCTGSGCMAIAIKKNASHSIEMSVSDISQDALSVCKKNSLSILGHPLPAVVSDLLLSVNGKFDIIVSNPPYVTTEETSKIKQKGSPEPSLALDGGKDGLELIRKLVPQALELLSPGGYLIFEHHDAQAEESNKICREAGFKQVACLRDLAGRRRATVAQKPYEPD</sequence>
<dbReference type="NCBIfam" id="TIGR00536">
    <property type="entry name" value="hemK_fam"/>
    <property type="match status" value="1"/>
</dbReference>
<dbReference type="Pfam" id="PF05175">
    <property type="entry name" value="MTS"/>
    <property type="match status" value="1"/>
</dbReference>
<dbReference type="Pfam" id="PF17827">
    <property type="entry name" value="PrmC_N"/>
    <property type="match status" value="1"/>
</dbReference>
<evidence type="ECO:0000313" key="9">
    <source>
        <dbReference type="Proteomes" id="UP001466331"/>
    </source>
</evidence>
<comment type="similarity">
    <text evidence="5">Belongs to the protein N5-glutamine methyltransferase family. PrmC subfamily.</text>
</comment>
<dbReference type="GO" id="GO:0102559">
    <property type="term" value="F:peptide chain release factor N(5)-glutamine methyltransferase activity"/>
    <property type="evidence" value="ECO:0007669"/>
    <property type="project" value="UniProtKB-EC"/>
</dbReference>
<dbReference type="RefSeq" id="WP_420069752.1">
    <property type="nucleotide sequence ID" value="NZ_JBCHKQ010000003.1"/>
</dbReference>
<dbReference type="Gene3D" id="1.10.8.10">
    <property type="entry name" value="DNA helicase RuvA subunit, C-terminal domain"/>
    <property type="match status" value="1"/>
</dbReference>
<protein>
    <recommendedName>
        <fullName evidence="5">Release factor glutamine methyltransferase</fullName>
        <shortName evidence="5">RF MTase</shortName>
        <ecNumber evidence="5">2.1.1.297</ecNumber>
    </recommendedName>
    <alternativeName>
        <fullName evidence="5">N5-glutamine methyltransferase PrmC</fullName>
    </alternativeName>
    <alternativeName>
        <fullName evidence="5">Protein-(glutamine-N5) MTase PrmC</fullName>
    </alternativeName>
    <alternativeName>
        <fullName evidence="5">Protein-glutamine N-methyltransferase PrmC</fullName>
    </alternativeName>
</protein>
<comment type="caution">
    <text evidence="8">The sequence shown here is derived from an EMBL/GenBank/DDBJ whole genome shotgun (WGS) entry which is preliminary data.</text>
</comment>
<evidence type="ECO:0000259" key="7">
    <source>
        <dbReference type="Pfam" id="PF17827"/>
    </source>
</evidence>
<dbReference type="InterPro" id="IPR019874">
    <property type="entry name" value="RF_methyltr_PrmC"/>
</dbReference>
<dbReference type="Gene3D" id="3.40.50.150">
    <property type="entry name" value="Vaccinia Virus protein VP39"/>
    <property type="match status" value="1"/>
</dbReference>
<feature type="domain" description="Release factor glutamine methyltransferase N-terminal" evidence="7">
    <location>
        <begin position="6"/>
        <end position="75"/>
    </location>
</feature>
<dbReference type="HAMAP" id="MF_02126">
    <property type="entry name" value="RF_methyltr_PrmC"/>
    <property type="match status" value="1"/>
</dbReference>
<name>A0ABU9UCR7_9SPIR</name>
<keyword evidence="3 5" id="KW-0949">S-adenosyl-L-methionine</keyword>
<dbReference type="InterPro" id="IPR007848">
    <property type="entry name" value="Small_mtfrase_dom"/>
</dbReference>
<evidence type="ECO:0000313" key="8">
    <source>
        <dbReference type="EMBL" id="MEM5948299.1"/>
    </source>
</evidence>
<evidence type="ECO:0000256" key="2">
    <source>
        <dbReference type="ARBA" id="ARBA00022679"/>
    </source>
</evidence>
<dbReference type="InterPro" id="IPR029063">
    <property type="entry name" value="SAM-dependent_MTases_sf"/>
</dbReference>
<feature type="binding site" evidence="5">
    <location>
        <position position="189"/>
    </location>
    <ligand>
        <name>S-adenosyl-L-methionine</name>
        <dbReference type="ChEBI" id="CHEBI:59789"/>
    </ligand>
</feature>
<dbReference type="GO" id="GO:0032259">
    <property type="term" value="P:methylation"/>
    <property type="evidence" value="ECO:0007669"/>
    <property type="project" value="UniProtKB-KW"/>
</dbReference>
<organism evidence="8 9">
    <name type="scientific">Rarispira pelagica</name>
    <dbReference type="NCBI Taxonomy" id="3141764"/>
    <lineage>
        <taxon>Bacteria</taxon>
        <taxon>Pseudomonadati</taxon>
        <taxon>Spirochaetota</taxon>
        <taxon>Spirochaetia</taxon>
        <taxon>Winmispirales</taxon>
        <taxon>Winmispiraceae</taxon>
        <taxon>Rarispira</taxon>
    </lineage>
</organism>
<dbReference type="PANTHER" id="PTHR18895">
    <property type="entry name" value="HEMK METHYLTRANSFERASE"/>
    <property type="match status" value="1"/>
</dbReference>
<dbReference type="PROSITE" id="PS00092">
    <property type="entry name" value="N6_MTASE"/>
    <property type="match status" value="1"/>
</dbReference>
<reference evidence="8 9" key="1">
    <citation type="submission" date="2024-03" db="EMBL/GenBank/DDBJ databases">
        <title>Ignisphaera cupida sp. nov., a hyperthermophilic hydrolytic archaeon from a hot spring of Kamchatka, and proposal of Ignisphaeraceae fam. nov.</title>
        <authorList>
            <person name="Podosokorskaya O.A."/>
            <person name="Elcheninov A.G."/>
            <person name="Maltseva A.I."/>
            <person name="Zayulina K.S."/>
            <person name="Novikov A."/>
            <person name="Merkel A.Y."/>
        </authorList>
    </citation>
    <scope>NUCLEOTIDE SEQUENCE [LARGE SCALE GENOMIC DNA]</scope>
    <source>
        <strain evidence="8 9">38H-sp</strain>
    </source>
</reference>